<feature type="transmembrane region" description="Helical" evidence="6">
    <location>
        <begin position="193"/>
        <end position="214"/>
    </location>
</feature>
<keyword evidence="5 6" id="KW-0472">Membrane</keyword>
<evidence type="ECO:0000256" key="5">
    <source>
        <dbReference type="ARBA" id="ARBA00023136"/>
    </source>
</evidence>
<evidence type="ECO:0000256" key="4">
    <source>
        <dbReference type="ARBA" id="ARBA00022989"/>
    </source>
</evidence>
<keyword evidence="3 6" id="KW-0812">Transmembrane</keyword>
<keyword evidence="4 6" id="KW-1133">Transmembrane helix</keyword>
<feature type="transmembrane region" description="Helical" evidence="6">
    <location>
        <begin position="166"/>
        <end position="187"/>
    </location>
</feature>
<organism evidence="7 8">
    <name type="scientific">Kineosporia corallincola</name>
    <dbReference type="NCBI Taxonomy" id="2835133"/>
    <lineage>
        <taxon>Bacteria</taxon>
        <taxon>Bacillati</taxon>
        <taxon>Actinomycetota</taxon>
        <taxon>Actinomycetes</taxon>
        <taxon>Kineosporiales</taxon>
        <taxon>Kineosporiaceae</taxon>
        <taxon>Kineosporia</taxon>
    </lineage>
</organism>
<protein>
    <recommendedName>
        <fullName evidence="9">MATE family efflux transporter</fullName>
    </recommendedName>
</protein>
<evidence type="ECO:0000256" key="6">
    <source>
        <dbReference type="SAM" id="Phobius"/>
    </source>
</evidence>
<reference evidence="7 8" key="1">
    <citation type="submission" date="2021-05" db="EMBL/GenBank/DDBJ databases">
        <title>Kineosporia and Streptomyces sp. nov. two new marine actinobacteria isolated from Coral.</title>
        <authorList>
            <person name="Buangrab K."/>
            <person name="Sutthacheep M."/>
            <person name="Yeemin T."/>
            <person name="Harunari E."/>
            <person name="Igarashi Y."/>
            <person name="Kanchanasin P."/>
            <person name="Tanasupawat S."/>
            <person name="Phongsopitanun W."/>
        </authorList>
    </citation>
    <scope>NUCLEOTIDE SEQUENCE [LARGE SCALE GENOMIC DNA]</scope>
    <source>
        <strain evidence="7 8">J2-2</strain>
    </source>
</reference>
<feature type="transmembrane region" description="Helical" evidence="6">
    <location>
        <begin position="260"/>
        <end position="278"/>
    </location>
</feature>
<comment type="subcellular location">
    <subcellularLocation>
        <location evidence="1">Cell membrane</location>
        <topology evidence="1">Multi-pass membrane protein</topology>
    </subcellularLocation>
</comment>
<evidence type="ECO:0000256" key="3">
    <source>
        <dbReference type="ARBA" id="ARBA00022692"/>
    </source>
</evidence>
<dbReference type="PANTHER" id="PTHR43823">
    <property type="entry name" value="SPORULATION PROTEIN YKVU"/>
    <property type="match status" value="1"/>
</dbReference>
<dbReference type="InterPro" id="IPR002528">
    <property type="entry name" value="MATE_fam"/>
</dbReference>
<evidence type="ECO:0008006" key="9">
    <source>
        <dbReference type="Google" id="ProtNLM"/>
    </source>
</evidence>
<evidence type="ECO:0000256" key="2">
    <source>
        <dbReference type="ARBA" id="ARBA00022475"/>
    </source>
</evidence>
<dbReference type="Pfam" id="PF01554">
    <property type="entry name" value="MatE"/>
    <property type="match status" value="2"/>
</dbReference>
<keyword evidence="2" id="KW-1003">Cell membrane</keyword>
<feature type="transmembrane region" description="Helical" evidence="6">
    <location>
        <begin position="235"/>
        <end position="254"/>
    </location>
</feature>
<feature type="transmembrane region" description="Helical" evidence="6">
    <location>
        <begin position="98"/>
        <end position="116"/>
    </location>
</feature>
<dbReference type="Proteomes" id="UP001197247">
    <property type="component" value="Unassembled WGS sequence"/>
</dbReference>
<evidence type="ECO:0000313" key="7">
    <source>
        <dbReference type="EMBL" id="MBT0772064.1"/>
    </source>
</evidence>
<dbReference type="InterPro" id="IPR051327">
    <property type="entry name" value="MATE_MepA_subfamily"/>
</dbReference>
<sequence length="342" mass="34605">MADPAELATRPVGHLLWHNCSQTTLSVGVYGVYALTNAWFVARGVGPGAMAAVSLAAPVLLVLGAVSTTVGAGGASLVSRRLGAGDRAGAARAAGNALTLYWLTAAVMGITGLLAIEPLLTALGAHGDVRADTRDYLVVLLAGTLVATGFSSLVRAEGRMRYATMIWVVAVLTQITLDPILILGAGLGVRGAALGTVGGQAVSAGMALWFFFGLRGRPYRIGARDLLPHSPTVRALLGVGAPSFLFGIGATLLTVLVNNVLTTGTAAGTVALAAYAVCARIQTFVSMPQLGISQGVQPIVGYNAGRGLTGRVRRARVLALRASAGYGIAAALALAVGAEPLG</sequence>
<dbReference type="RefSeq" id="WP_214158421.1">
    <property type="nucleotide sequence ID" value="NZ_JAHBAY010000010.1"/>
</dbReference>
<gene>
    <name evidence="7" type="ORF">KIH74_24185</name>
</gene>
<feature type="transmembrane region" description="Helical" evidence="6">
    <location>
        <begin position="318"/>
        <end position="338"/>
    </location>
</feature>
<evidence type="ECO:0000256" key="1">
    <source>
        <dbReference type="ARBA" id="ARBA00004651"/>
    </source>
</evidence>
<dbReference type="PANTHER" id="PTHR43823:SF3">
    <property type="entry name" value="MULTIDRUG EXPORT PROTEIN MEPA"/>
    <property type="match status" value="1"/>
</dbReference>
<dbReference type="EMBL" id="JAHBAY010000010">
    <property type="protein sequence ID" value="MBT0772064.1"/>
    <property type="molecule type" value="Genomic_DNA"/>
</dbReference>
<comment type="caution">
    <text evidence="7">The sequence shown here is derived from an EMBL/GenBank/DDBJ whole genome shotgun (WGS) entry which is preliminary data.</text>
</comment>
<evidence type="ECO:0000313" key="8">
    <source>
        <dbReference type="Proteomes" id="UP001197247"/>
    </source>
</evidence>
<proteinExistence type="predicted"/>
<feature type="transmembrane region" description="Helical" evidence="6">
    <location>
        <begin position="136"/>
        <end position="154"/>
    </location>
</feature>
<keyword evidence="8" id="KW-1185">Reference proteome</keyword>
<name>A0ABS5TNW2_9ACTN</name>
<accession>A0ABS5TNW2</accession>
<feature type="transmembrane region" description="Helical" evidence="6">
    <location>
        <begin position="55"/>
        <end position="78"/>
    </location>
</feature>